<dbReference type="RefSeq" id="WP_073094587.1">
    <property type="nucleotide sequence ID" value="NZ_FRCY01000005.1"/>
</dbReference>
<feature type="domain" description="Signal transduction histidine kinase internal region" evidence="2">
    <location>
        <begin position="158"/>
        <end position="237"/>
    </location>
</feature>
<dbReference type="Gene3D" id="3.30.565.10">
    <property type="entry name" value="Histidine kinase-like ATPase, C-terminal domain"/>
    <property type="match status" value="1"/>
</dbReference>
<evidence type="ECO:0000313" key="3">
    <source>
        <dbReference type="EMBL" id="SHN03739.1"/>
    </source>
</evidence>
<dbReference type="EMBL" id="FRCY01000005">
    <property type="protein sequence ID" value="SHN03739.1"/>
    <property type="molecule type" value="Genomic_DNA"/>
</dbReference>
<keyword evidence="4" id="KW-1185">Reference proteome</keyword>
<sequence length="347" mass="39675">MNAAEKPYQITGNLPDQAFFLLLVFGGVVFSSFYWHQDWGWVLKDALMSTLAFGIGVLGMNLILYYYPAGKFRSWPALMFSILSGTALVFLCRLIWKADLFGDPSFLVFFDASIPFRLTVAVLLFHLLALQIMSGKTTEKDFQLIQQGEQYQKLTREAELHYLRQQIQPHFLFNSLNSINALLGKQPDKARQMVQGLADFYRENLNKDPQKWESLEKELAVISQYLALEKIRFGHRLAYEIDIPDELKKLKLPSLMVQTLVENAVKHGLYGTTGEIIIRIEARRLKSLLVISVHNPMDDQSLKLAGTGFGLNYLKRRLFLIFGRNDLLDCDQKSGIYSATLKIPLVK</sequence>
<evidence type="ECO:0000259" key="2">
    <source>
        <dbReference type="Pfam" id="PF06580"/>
    </source>
</evidence>
<dbReference type="SUPFAM" id="SSF55874">
    <property type="entry name" value="ATPase domain of HSP90 chaperone/DNA topoisomerase II/histidine kinase"/>
    <property type="match status" value="1"/>
</dbReference>
<keyword evidence="1" id="KW-1133">Transmembrane helix</keyword>
<proteinExistence type="predicted"/>
<feature type="transmembrane region" description="Helical" evidence="1">
    <location>
        <begin position="108"/>
        <end position="130"/>
    </location>
</feature>
<feature type="transmembrane region" description="Helical" evidence="1">
    <location>
        <begin position="74"/>
        <end position="96"/>
    </location>
</feature>
<dbReference type="PANTHER" id="PTHR34220:SF7">
    <property type="entry name" value="SENSOR HISTIDINE KINASE YPDA"/>
    <property type="match status" value="1"/>
</dbReference>
<protein>
    <submittedName>
        <fullName evidence="3">Histidine kinase</fullName>
    </submittedName>
</protein>
<evidence type="ECO:0000313" key="4">
    <source>
        <dbReference type="Proteomes" id="UP000184513"/>
    </source>
</evidence>
<dbReference type="GO" id="GO:0016020">
    <property type="term" value="C:membrane"/>
    <property type="evidence" value="ECO:0007669"/>
    <property type="project" value="InterPro"/>
</dbReference>
<dbReference type="AlphaFoldDB" id="A0A1M7NIL6"/>
<dbReference type="InterPro" id="IPR050640">
    <property type="entry name" value="Bact_2-comp_sensor_kinase"/>
</dbReference>
<dbReference type="OrthoDB" id="9792992at2"/>
<keyword evidence="1" id="KW-0472">Membrane</keyword>
<dbReference type="PANTHER" id="PTHR34220">
    <property type="entry name" value="SENSOR HISTIDINE KINASE YPDA"/>
    <property type="match status" value="1"/>
</dbReference>
<dbReference type="GO" id="GO:0000155">
    <property type="term" value="F:phosphorelay sensor kinase activity"/>
    <property type="evidence" value="ECO:0007669"/>
    <property type="project" value="InterPro"/>
</dbReference>
<dbReference type="Proteomes" id="UP000184513">
    <property type="component" value="Unassembled WGS sequence"/>
</dbReference>
<evidence type="ECO:0000256" key="1">
    <source>
        <dbReference type="SAM" id="Phobius"/>
    </source>
</evidence>
<keyword evidence="3" id="KW-0808">Transferase</keyword>
<dbReference type="InterPro" id="IPR036890">
    <property type="entry name" value="HATPase_C_sf"/>
</dbReference>
<dbReference type="Pfam" id="PF06580">
    <property type="entry name" value="His_kinase"/>
    <property type="match status" value="1"/>
</dbReference>
<dbReference type="STRING" id="388280.SAMN04488057_105368"/>
<organism evidence="3 4">
    <name type="scientific">Cyclobacterium lianum</name>
    <dbReference type="NCBI Taxonomy" id="388280"/>
    <lineage>
        <taxon>Bacteria</taxon>
        <taxon>Pseudomonadati</taxon>
        <taxon>Bacteroidota</taxon>
        <taxon>Cytophagia</taxon>
        <taxon>Cytophagales</taxon>
        <taxon>Cyclobacteriaceae</taxon>
        <taxon>Cyclobacterium</taxon>
    </lineage>
</organism>
<keyword evidence="3" id="KW-0418">Kinase</keyword>
<dbReference type="InterPro" id="IPR010559">
    <property type="entry name" value="Sig_transdc_His_kin_internal"/>
</dbReference>
<feature type="transmembrane region" description="Helical" evidence="1">
    <location>
        <begin position="18"/>
        <end position="35"/>
    </location>
</feature>
<keyword evidence="1" id="KW-0812">Transmembrane</keyword>
<gene>
    <name evidence="3" type="ORF">SAMN04488057_105368</name>
</gene>
<reference evidence="3 4" key="1">
    <citation type="submission" date="2016-11" db="EMBL/GenBank/DDBJ databases">
        <authorList>
            <person name="Jaros S."/>
            <person name="Januszkiewicz K."/>
            <person name="Wedrychowicz H."/>
        </authorList>
    </citation>
    <scope>NUCLEOTIDE SEQUENCE [LARGE SCALE GENOMIC DNA]</scope>
    <source>
        <strain evidence="3 4">CGMCC 1.6102</strain>
    </source>
</reference>
<feature type="transmembrane region" description="Helical" evidence="1">
    <location>
        <begin position="47"/>
        <end position="67"/>
    </location>
</feature>
<accession>A0A1M7NIL6</accession>
<name>A0A1M7NIL6_9BACT</name>